<feature type="transmembrane region" description="Helical" evidence="1">
    <location>
        <begin position="289"/>
        <end position="309"/>
    </location>
</feature>
<evidence type="ECO:0000256" key="1">
    <source>
        <dbReference type="SAM" id="Phobius"/>
    </source>
</evidence>
<proteinExistence type="predicted"/>
<feature type="transmembrane region" description="Helical" evidence="1">
    <location>
        <begin position="22"/>
        <end position="44"/>
    </location>
</feature>
<dbReference type="AlphaFoldDB" id="A0AA41XAS0"/>
<evidence type="ECO:0000259" key="2">
    <source>
        <dbReference type="Pfam" id="PF04235"/>
    </source>
</evidence>
<feature type="transmembrane region" description="Helical" evidence="1">
    <location>
        <begin position="56"/>
        <end position="74"/>
    </location>
</feature>
<organism evidence="3 4">
    <name type="scientific">Herbiconiux oxytropis</name>
    <dbReference type="NCBI Taxonomy" id="2970915"/>
    <lineage>
        <taxon>Bacteria</taxon>
        <taxon>Bacillati</taxon>
        <taxon>Actinomycetota</taxon>
        <taxon>Actinomycetes</taxon>
        <taxon>Micrococcales</taxon>
        <taxon>Microbacteriaceae</taxon>
        <taxon>Herbiconiux</taxon>
    </lineage>
</organism>
<keyword evidence="1" id="KW-0472">Membrane</keyword>
<comment type="caution">
    <text evidence="3">The sequence shown here is derived from an EMBL/GenBank/DDBJ whole genome shotgun (WGS) entry which is preliminary data.</text>
</comment>
<reference evidence="3" key="1">
    <citation type="submission" date="2022-08" db="EMBL/GenBank/DDBJ databases">
        <authorList>
            <person name="Deng Y."/>
            <person name="Han X.-F."/>
            <person name="Zhang Y.-Q."/>
        </authorList>
    </citation>
    <scope>NUCLEOTIDE SEQUENCE</scope>
    <source>
        <strain evidence="3">CPCC 203407</strain>
    </source>
</reference>
<keyword evidence="1" id="KW-0812">Transmembrane</keyword>
<evidence type="ECO:0000313" key="3">
    <source>
        <dbReference type="EMBL" id="MCS5724809.1"/>
    </source>
</evidence>
<feature type="transmembrane region" description="Helical" evidence="1">
    <location>
        <begin position="253"/>
        <end position="277"/>
    </location>
</feature>
<evidence type="ECO:0000313" key="4">
    <source>
        <dbReference type="Proteomes" id="UP001165587"/>
    </source>
</evidence>
<feature type="transmembrane region" description="Helical" evidence="1">
    <location>
        <begin position="179"/>
        <end position="201"/>
    </location>
</feature>
<dbReference type="Proteomes" id="UP001165587">
    <property type="component" value="Unassembled WGS sequence"/>
</dbReference>
<gene>
    <name evidence="3" type="ORF">N1028_02765</name>
</gene>
<feature type="transmembrane region" description="Helical" evidence="1">
    <location>
        <begin position="213"/>
        <end position="232"/>
    </location>
</feature>
<feature type="domain" description="DUF418" evidence="2">
    <location>
        <begin position="178"/>
        <end position="323"/>
    </location>
</feature>
<keyword evidence="4" id="KW-1185">Reference proteome</keyword>
<protein>
    <submittedName>
        <fullName evidence="3">DUF418 domain-containing protein</fullName>
    </submittedName>
</protein>
<dbReference type="InterPro" id="IPR007349">
    <property type="entry name" value="DUF418"/>
</dbReference>
<sequence>MFAAHTIPEDGGEAVWDGRSSVLFALVAGVSLGLISGGAGGAGAPRPDTRARSARVVALRAVLLIVLGIGLTLLETPIAIILDTYGLLFAVSIPLLSAPRWLLGVVAALAAVAGPRVVTLLTERADTASGDVVRLLQSPWAYFPEAWLYGVYPAPVWLAYIATGILIARCDLRRTRTQAGMLVIGGVLAAAGYLGAILGGAPVEAHSNTTSEVVATGGLAVAITGLLLLLLGPGRSQNPARWRPVVRTIARPLAAAGSMPLTLYSAQIIAIALIVHLSPAGGDGLAWQATPLFFALAVPAVVFATLWSLRFRQGPLEWLVSRLSTQRPWRTPRSVSAQHY</sequence>
<keyword evidence="1" id="KW-1133">Transmembrane helix</keyword>
<dbReference type="Pfam" id="PF04235">
    <property type="entry name" value="DUF418"/>
    <property type="match status" value="1"/>
</dbReference>
<feature type="transmembrane region" description="Helical" evidence="1">
    <location>
        <begin position="146"/>
        <end position="167"/>
    </location>
</feature>
<dbReference type="RefSeq" id="WP_259525243.1">
    <property type="nucleotide sequence ID" value="NZ_JANLCK010000001.1"/>
</dbReference>
<name>A0AA41XAS0_9MICO</name>
<accession>A0AA41XAS0</accession>
<feature type="transmembrane region" description="Helical" evidence="1">
    <location>
        <begin position="80"/>
        <end position="96"/>
    </location>
</feature>
<feature type="transmembrane region" description="Helical" evidence="1">
    <location>
        <begin position="101"/>
        <end position="121"/>
    </location>
</feature>
<dbReference type="EMBL" id="JANLCK010000001">
    <property type="protein sequence ID" value="MCS5724809.1"/>
    <property type="molecule type" value="Genomic_DNA"/>
</dbReference>